<evidence type="ECO:0000256" key="5">
    <source>
        <dbReference type="ARBA" id="ARBA00023012"/>
    </source>
</evidence>
<dbReference type="CDD" id="cd16917">
    <property type="entry name" value="HATPase_UhpB-NarQ-NarX-like"/>
    <property type="match status" value="1"/>
</dbReference>
<keyword evidence="3" id="KW-0808">Transferase</keyword>
<dbReference type="EMBL" id="SNZH01000005">
    <property type="protein sequence ID" value="TDR44926.1"/>
    <property type="molecule type" value="Genomic_DNA"/>
</dbReference>
<proteinExistence type="predicted"/>
<comment type="caution">
    <text evidence="8">The sequence shown here is derived from an EMBL/GenBank/DDBJ whole genome shotgun (WGS) entry which is preliminary data.</text>
</comment>
<dbReference type="InterPro" id="IPR036890">
    <property type="entry name" value="HATPase_C_sf"/>
</dbReference>
<dbReference type="SUPFAM" id="SSF55874">
    <property type="entry name" value="ATPase domain of HSP90 chaperone/DNA topoisomerase II/histidine kinase"/>
    <property type="match status" value="1"/>
</dbReference>
<dbReference type="PANTHER" id="PTHR24421">
    <property type="entry name" value="NITRATE/NITRITE SENSOR PROTEIN NARX-RELATED"/>
    <property type="match status" value="1"/>
</dbReference>
<evidence type="ECO:0000256" key="1">
    <source>
        <dbReference type="ARBA" id="ARBA00000085"/>
    </source>
</evidence>
<dbReference type="GO" id="GO:0000160">
    <property type="term" value="P:phosphorelay signal transduction system"/>
    <property type="evidence" value="ECO:0007669"/>
    <property type="project" value="UniProtKB-KW"/>
</dbReference>
<feature type="transmembrane region" description="Helical" evidence="6">
    <location>
        <begin position="219"/>
        <end position="236"/>
    </location>
</feature>
<feature type="transmembrane region" description="Helical" evidence="6">
    <location>
        <begin position="302"/>
        <end position="324"/>
    </location>
</feature>
<organism evidence="8 9">
    <name type="scientific">Tahibacter aquaticus</name>
    <dbReference type="NCBI Taxonomy" id="520092"/>
    <lineage>
        <taxon>Bacteria</taxon>
        <taxon>Pseudomonadati</taxon>
        <taxon>Pseudomonadota</taxon>
        <taxon>Gammaproteobacteria</taxon>
        <taxon>Lysobacterales</taxon>
        <taxon>Rhodanobacteraceae</taxon>
        <taxon>Tahibacter</taxon>
    </lineage>
</organism>
<sequence>MQQAVRVNPHLLRRWLGDHPRSAALAFWASLALALALLVVLYRQPLPLQQGCIAQIHDVARASLVALPLARTARGPGETLLLQHRFAWRLQALQRPALYIGEATPYFDLQVNARHLTPNVDLDAAPRRDLAPHLYALPPDILSAGDNLLSLRVPVARSLSETRVGMLCIGDYDVLLSLYKAEWWRRVGLPKACLCLFLVMAGVVFALRRIHANAPLYRCYLLCIALMSCRSVYLVVGDMPGGPANWRVVSDVSIILLIYAMYRLIAALWNIRLRHWSVAWLLAASLLQLTALWSNWTLEFPLANLLLWLSVAGTAGLVLAHSRASAPHVPALEKHCLRWAMLFAVACGALEAVTYRLDAGWRLIWLYPLGTALLAVTLGFLLTRRAILGATLLMHARQSLGRDLDQTLLHCAEQADAVWQTLSSRVAGRERERVLLDIDAGFGARMAEVVQQLRRELPHSRLQVDIQRALLDLRLMIDAMELELASLAAAFAILQQRLQPALFAAGIAAQWEVAVTQGRRIEDRRRLMELFRCMEELLSNVIQHSAAAHVWIDARSDGEWLQIRVADDGCGMRDGQPRGRGLDNVRARLARMGGSVDCRSRPQFDGTCIALSLRRL</sequence>
<comment type="catalytic activity">
    <reaction evidence="1">
        <text>ATP + protein L-histidine = ADP + protein N-phospho-L-histidine.</text>
        <dbReference type="EC" id="2.7.13.3"/>
    </reaction>
</comment>
<dbReference type="Pfam" id="PF02518">
    <property type="entry name" value="HATPase_c"/>
    <property type="match status" value="1"/>
</dbReference>
<keyword evidence="5" id="KW-0902">Two-component regulatory system</keyword>
<reference evidence="8 9" key="1">
    <citation type="submission" date="2019-03" db="EMBL/GenBank/DDBJ databases">
        <title>Genomic Encyclopedia of Type Strains, Phase IV (KMG-IV): sequencing the most valuable type-strain genomes for metagenomic binning, comparative biology and taxonomic classification.</title>
        <authorList>
            <person name="Goeker M."/>
        </authorList>
    </citation>
    <scope>NUCLEOTIDE SEQUENCE [LARGE SCALE GENOMIC DNA]</scope>
    <source>
        <strain evidence="8 9">DSM 21667</strain>
    </source>
</reference>
<dbReference type="Proteomes" id="UP000295293">
    <property type="component" value="Unassembled WGS sequence"/>
</dbReference>
<evidence type="ECO:0000259" key="7">
    <source>
        <dbReference type="SMART" id="SM00387"/>
    </source>
</evidence>
<feature type="transmembrane region" description="Helical" evidence="6">
    <location>
        <begin position="278"/>
        <end position="296"/>
    </location>
</feature>
<evidence type="ECO:0000256" key="6">
    <source>
        <dbReference type="SAM" id="Phobius"/>
    </source>
</evidence>
<evidence type="ECO:0000313" key="8">
    <source>
        <dbReference type="EMBL" id="TDR44926.1"/>
    </source>
</evidence>
<feature type="transmembrane region" description="Helical" evidence="6">
    <location>
        <begin position="248"/>
        <end position="271"/>
    </location>
</feature>
<keyword evidence="4 8" id="KW-0418">Kinase</keyword>
<accession>A0A4V3DMJ7</accession>
<dbReference type="Gene3D" id="3.30.565.10">
    <property type="entry name" value="Histidine kinase-like ATPase, C-terminal domain"/>
    <property type="match status" value="1"/>
</dbReference>
<feature type="transmembrane region" description="Helical" evidence="6">
    <location>
        <begin position="336"/>
        <end position="357"/>
    </location>
</feature>
<evidence type="ECO:0000256" key="3">
    <source>
        <dbReference type="ARBA" id="ARBA00022679"/>
    </source>
</evidence>
<dbReference type="GO" id="GO:0004673">
    <property type="term" value="F:protein histidine kinase activity"/>
    <property type="evidence" value="ECO:0007669"/>
    <property type="project" value="UniProtKB-EC"/>
</dbReference>
<dbReference type="AlphaFoldDB" id="A0A4V3DMJ7"/>
<gene>
    <name evidence="8" type="ORF">DFR29_105109</name>
</gene>
<evidence type="ECO:0000256" key="2">
    <source>
        <dbReference type="ARBA" id="ARBA00012438"/>
    </source>
</evidence>
<protein>
    <recommendedName>
        <fullName evidence="2">histidine kinase</fullName>
        <ecNumber evidence="2">2.7.13.3</ecNumber>
    </recommendedName>
</protein>
<dbReference type="SMART" id="SM00387">
    <property type="entry name" value="HATPase_c"/>
    <property type="match status" value="1"/>
</dbReference>
<keyword evidence="9" id="KW-1185">Reference proteome</keyword>
<dbReference type="EC" id="2.7.13.3" evidence="2"/>
<name>A0A4V3DMJ7_9GAMM</name>
<keyword evidence="6" id="KW-0472">Membrane</keyword>
<evidence type="ECO:0000313" key="9">
    <source>
        <dbReference type="Proteomes" id="UP000295293"/>
    </source>
</evidence>
<dbReference type="PANTHER" id="PTHR24421:SF10">
    <property type="entry name" value="NITRATE_NITRITE SENSOR PROTEIN NARQ"/>
    <property type="match status" value="1"/>
</dbReference>
<feature type="transmembrane region" description="Helical" evidence="6">
    <location>
        <begin position="188"/>
        <end position="207"/>
    </location>
</feature>
<dbReference type="InterPro" id="IPR003594">
    <property type="entry name" value="HATPase_dom"/>
</dbReference>
<feature type="transmembrane region" description="Helical" evidence="6">
    <location>
        <begin position="363"/>
        <end position="382"/>
    </location>
</feature>
<keyword evidence="6" id="KW-0812">Transmembrane</keyword>
<feature type="transmembrane region" description="Helical" evidence="6">
    <location>
        <begin position="23"/>
        <end position="42"/>
    </location>
</feature>
<feature type="domain" description="Histidine kinase/HSP90-like ATPase" evidence="7">
    <location>
        <begin position="525"/>
        <end position="616"/>
    </location>
</feature>
<evidence type="ECO:0000256" key="4">
    <source>
        <dbReference type="ARBA" id="ARBA00022777"/>
    </source>
</evidence>
<keyword evidence="6" id="KW-1133">Transmembrane helix</keyword>
<dbReference type="InterPro" id="IPR050482">
    <property type="entry name" value="Sensor_HK_TwoCompSys"/>
</dbReference>